<dbReference type="Gene3D" id="1.10.10.10">
    <property type="entry name" value="Winged helix-like DNA-binding domain superfamily/Winged helix DNA-binding domain"/>
    <property type="match status" value="1"/>
</dbReference>
<dbReference type="Proteomes" id="UP000316096">
    <property type="component" value="Unassembled WGS sequence"/>
</dbReference>
<accession>A0A543CGT4</accession>
<proteinExistence type="predicted"/>
<dbReference type="GO" id="GO:0003677">
    <property type="term" value="F:DNA binding"/>
    <property type="evidence" value="ECO:0007669"/>
    <property type="project" value="UniProtKB-KW"/>
</dbReference>
<dbReference type="InterPro" id="IPR005149">
    <property type="entry name" value="Tscrpt_reg_PadR_N"/>
</dbReference>
<organism evidence="3 4">
    <name type="scientific">Actinoallomurus bryophytorum</name>
    <dbReference type="NCBI Taxonomy" id="1490222"/>
    <lineage>
        <taxon>Bacteria</taxon>
        <taxon>Bacillati</taxon>
        <taxon>Actinomycetota</taxon>
        <taxon>Actinomycetes</taxon>
        <taxon>Streptosporangiales</taxon>
        <taxon>Thermomonosporaceae</taxon>
        <taxon>Actinoallomurus</taxon>
    </lineage>
</organism>
<evidence type="ECO:0000259" key="2">
    <source>
        <dbReference type="Pfam" id="PF03551"/>
    </source>
</evidence>
<dbReference type="InterPro" id="IPR036388">
    <property type="entry name" value="WH-like_DNA-bd_sf"/>
</dbReference>
<feature type="region of interest" description="Disordered" evidence="1">
    <location>
        <begin position="1"/>
        <end position="39"/>
    </location>
</feature>
<keyword evidence="3" id="KW-0238">DNA-binding</keyword>
<keyword evidence="4" id="KW-1185">Reference proteome</keyword>
<evidence type="ECO:0000313" key="3">
    <source>
        <dbReference type="EMBL" id="TQL96220.1"/>
    </source>
</evidence>
<dbReference type="InterPro" id="IPR011991">
    <property type="entry name" value="ArsR-like_HTH"/>
</dbReference>
<gene>
    <name evidence="3" type="ORF">FB559_1744</name>
</gene>
<evidence type="ECO:0000313" key="4">
    <source>
        <dbReference type="Proteomes" id="UP000316096"/>
    </source>
</evidence>
<dbReference type="InterPro" id="IPR036390">
    <property type="entry name" value="WH_DNA-bd_sf"/>
</dbReference>
<feature type="domain" description="Transcription regulator PadR N-terminal" evidence="2">
    <location>
        <begin position="47"/>
        <end position="115"/>
    </location>
</feature>
<protein>
    <submittedName>
        <fullName evidence="3">DNA-binding PadR family transcriptional regulator</fullName>
    </submittedName>
</protein>
<reference evidence="3 4" key="1">
    <citation type="submission" date="2019-06" db="EMBL/GenBank/DDBJ databases">
        <title>Sequencing the genomes of 1000 actinobacteria strains.</title>
        <authorList>
            <person name="Klenk H.-P."/>
        </authorList>
    </citation>
    <scope>NUCLEOTIDE SEQUENCE [LARGE SCALE GENOMIC DNA]</scope>
    <source>
        <strain evidence="3 4">DSM 102200</strain>
    </source>
</reference>
<sequence length="182" mass="19783">MHRRSMHSEERAAFGGWGPGFGPGFGPRGRGGRGGRRTKRGNVRAAILALLAERPMHGYEMIQELESRTGGLWRPSPGSVYPTLQLLEDEGLISGEQSSGKRLFALADAGRAEAETQEAPPWAEITEDAGEAATHVHKAMGQLAMALRQVMHAGSEDQRNRALDVINDARRRLYGILADDEG</sequence>
<feature type="compositionally biased region" description="Gly residues" evidence="1">
    <location>
        <begin position="15"/>
        <end position="29"/>
    </location>
</feature>
<feature type="compositionally biased region" description="Basic residues" evidence="1">
    <location>
        <begin position="30"/>
        <end position="39"/>
    </location>
</feature>
<dbReference type="RefSeq" id="WP_246121447.1">
    <property type="nucleotide sequence ID" value="NZ_VFOZ01000001.1"/>
</dbReference>
<dbReference type="CDD" id="cd00090">
    <property type="entry name" value="HTH_ARSR"/>
    <property type="match status" value="1"/>
</dbReference>
<dbReference type="AlphaFoldDB" id="A0A543CGT4"/>
<dbReference type="SUPFAM" id="SSF46785">
    <property type="entry name" value="Winged helix' DNA-binding domain"/>
    <property type="match status" value="1"/>
</dbReference>
<dbReference type="PANTHER" id="PTHR43252:SF2">
    <property type="entry name" value="TRANSCRIPTION REGULATOR, PADR-LIKE FAMILY"/>
    <property type="match status" value="1"/>
</dbReference>
<dbReference type="EMBL" id="VFOZ01000001">
    <property type="protein sequence ID" value="TQL96220.1"/>
    <property type="molecule type" value="Genomic_DNA"/>
</dbReference>
<feature type="compositionally biased region" description="Basic and acidic residues" evidence="1">
    <location>
        <begin position="1"/>
        <end position="12"/>
    </location>
</feature>
<dbReference type="Pfam" id="PF03551">
    <property type="entry name" value="PadR"/>
    <property type="match status" value="1"/>
</dbReference>
<evidence type="ECO:0000256" key="1">
    <source>
        <dbReference type="SAM" id="MobiDB-lite"/>
    </source>
</evidence>
<dbReference type="PANTHER" id="PTHR43252">
    <property type="entry name" value="TRANSCRIPTIONAL REGULATOR YQJI"/>
    <property type="match status" value="1"/>
</dbReference>
<comment type="caution">
    <text evidence="3">The sequence shown here is derived from an EMBL/GenBank/DDBJ whole genome shotgun (WGS) entry which is preliminary data.</text>
</comment>
<name>A0A543CGT4_9ACTN</name>